<evidence type="ECO:0000313" key="4">
    <source>
        <dbReference type="EMBL" id="SEB61229.1"/>
    </source>
</evidence>
<proteinExistence type="predicted"/>
<dbReference type="OrthoDB" id="5244233at2"/>
<feature type="transmembrane region" description="Helical" evidence="2">
    <location>
        <begin position="56"/>
        <end position="74"/>
    </location>
</feature>
<feature type="region of interest" description="Disordered" evidence="1">
    <location>
        <begin position="79"/>
        <end position="107"/>
    </location>
</feature>
<accession>A0A1H4KRQ1</accession>
<keyword evidence="5" id="KW-1185">Reference proteome</keyword>
<evidence type="ECO:0000256" key="1">
    <source>
        <dbReference type="SAM" id="MobiDB-lite"/>
    </source>
</evidence>
<evidence type="ECO:0000313" key="5">
    <source>
        <dbReference type="Proteomes" id="UP000183561"/>
    </source>
</evidence>
<dbReference type="Proteomes" id="UP000183561">
    <property type="component" value="Unassembled WGS sequence"/>
</dbReference>
<reference evidence="5" key="1">
    <citation type="submission" date="2016-10" db="EMBL/GenBank/DDBJ databases">
        <authorList>
            <person name="Varghese N."/>
            <person name="Submissions S."/>
        </authorList>
    </citation>
    <scope>NUCLEOTIDE SEQUENCE [LARGE SCALE GENOMIC DNA]</scope>
    <source>
        <strain evidence="5">DSM 44498</strain>
    </source>
</reference>
<organism evidence="4 5">
    <name type="scientific">Rhodococcus koreensis</name>
    <dbReference type="NCBI Taxonomy" id="99653"/>
    <lineage>
        <taxon>Bacteria</taxon>
        <taxon>Bacillati</taxon>
        <taxon>Actinomycetota</taxon>
        <taxon>Actinomycetes</taxon>
        <taxon>Mycobacteriales</taxon>
        <taxon>Nocardiaceae</taxon>
        <taxon>Rhodococcus</taxon>
    </lineage>
</organism>
<sequence length="214" mass="21515">MTTPASWQPDPEDPQNSLRYWDGAQWTGHTQPRVPTSDQTAVLQAPASSGPKRKKWPWVAGAAVVGVIAVGAFTNNTEQAKPAPASVVATSTTAATSTTRVTTSVSASASASAAAATSSSVARAPAPSTTPVAVTTPPAYIPPPVTTPAYVPPPVVTTPAYVPPPPAYTPPASSGPATVHPGAFCSGGTGVSSTGKPMVCATAKDGKMRWQSAN</sequence>
<feature type="compositionally biased region" description="Low complexity" evidence="1">
    <location>
        <begin position="82"/>
        <end position="107"/>
    </location>
</feature>
<protein>
    <recommendedName>
        <fullName evidence="3">DUF2510 domain-containing protein</fullName>
    </recommendedName>
</protein>
<feature type="region of interest" description="Disordered" evidence="1">
    <location>
        <begin position="27"/>
        <end position="55"/>
    </location>
</feature>
<evidence type="ECO:0000256" key="2">
    <source>
        <dbReference type="SAM" id="Phobius"/>
    </source>
</evidence>
<name>A0A1H4KRQ1_9NOCA</name>
<feature type="domain" description="DUF2510" evidence="3">
    <location>
        <begin position="5"/>
        <end position="37"/>
    </location>
</feature>
<dbReference type="EMBL" id="FNSV01000005">
    <property type="protein sequence ID" value="SEB61229.1"/>
    <property type="molecule type" value="Genomic_DNA"/>
</dbReference>
<evidence type="ECO:0000259" key="3">
    <source>
        <dbReference type="Pfam" id="PF10708"/>
    </source>
</evidence>
<keyword evidence="2" id="KW-0472">Membrane</keyword>
<dbReference type="Pfam" id="PF10708">
    <property type="entry name" value="DUF2510"/>
    <property type="match status" value="1"/>
</dbReference>
<keyword evidence="2" id="KW-1133">Transmembrane helix</keyword>
<feature type="region of interest" description="Disordered" evidence="1">
    <location>
        <begin position="1"/>
        <end position="20"/>
    </location>
</feature>
<dbReference type="InterPro" id="IPR018929">
    <property type="entry name" value="DUF2510"/>
</dbReference>
<keyword evidence="2" id="KW-0812">Transmembrane</keyword>
<dbReference type="AlphaFoldDB" id="A0A1H4KRQ1"/>
<feature type="region of interest" description="Disordered" evidence="1">
    <location>
        <begin position="116"/>
        <end position="135"/>
    </location>
</feature>
<gene>
    <name evidence="4" type="ORF">SAMN04490239_0862</name>
</gene>
<feature type="compositionally biased region" description="Polar residues" evidence="1">
    <location>
        <begin position="27"/>
        <end position="42"/>
    </location>
</feature>